<dbReference type="InterPro" id="IPR015421">
    <property type="entry name" value="PyrdxlP-dep_Trfase_major"/>
</dbReference>
<dbReference type="FunFam" id="3.40.640.10:FF:000090">
    <property type="entry name" value="Pyridoxal phosphate-dependent aminotransferase"/>
    <property type="match status" value="1"/>
</dbReference>
<evidence type="ECO:0000256" key="4">
    <source>
        <dbReference type="ARBA" id="ARBA00022898"/>
    </source>
</evidence>
<accession>A0A229UIC9</accession>
<dbReference type="Gene3D" id="3.40.640.10">
    <property type="entry name" value="Type I PLP-dependent aspartate aminotransferase-like (Major domain)"/>
    <property type="match status" value="1"/>
</dbReference>
<evidence type="ECO:0000256" key="7">
    <source>
        <dbReference type="PIRSR" id="PIRSR000390-2"/>
    </source>
</evidence>
<dbReference type="NCBIfam" id="TIGR04181">
    <property type="entry name" value="NHT_00031"/>
    <property type="match status" value="1"/>
</dbReference>
<evidence type="ECO:0000256" key="1">
    <source>
        <dbReference type="ARBA" id="ARBA00001933"/>
    </source>
</evidence>
<dbReference type="CDD" id="cd00616">
    <property type="entry name" value="AHBA_syn"/>
    <property type="match status" value="1"/>
</dbReference>
<evidence type="ECO:0000256" key="2">
    <source>
        <dbReference type="ARBA" id="ARBA00022576"/>
    </source>
</evidence>
<proteinExistence type="inferred from homology"/>
<evidence type="ECO:0000313" key="9">
    <source>
        <dbReference type="EMBL" id="OXM83055.1"/>
    </source>
</evidence>
<keyword evidence="4 7" id="KW-0663">Pyridoxal phosphate</keyword>
<organism evidence="9 10">
    <name type="scientific">Paenibacillus rigui</name>
    <dbReference type="NCBI Taxonomy" id="554312"/>
    <lineage>
        <taxon>Bacteria</taxon>
        <taxon>Bacillati</taxon>
        <taxon>Bacillota</taxon>
        <taxon>Bacilli</taxon>
        <taxon>Bacillales</taxon>
        <taxon>Paenibacillaceae</taxon>
        <taxon>Paenibacillus</taxon>
    </lineage>
</organism>
<evidence type="ECO:0000256" key="3">
    <source>
        <dbReference type="ARBA" id="ARBA00022679"/>
    </source>
</evidence>
<reference evidence="9 10" key="1">
    <citation type="submission" date="2017-07" db="EMBL/GenBank/DDBJ databases">
        <title>Genome sequencing and assembly of Paenibacillus rigui.</title>
        <authorList>
            <person name="Mayilraj S."/>
        </authorList>
    </citation>
    <scope>NUCLEOTIDE SEQUENCE [LARGE SCALE GENOMIC DNA]</scope>
    <source>
        <strain evidence="9 10">JCM 16352</strain>
    </source>
</reference>
<feature type="active site" description="Proton acceptor" evidence="6">
    <location>
        <position position="220"/>
    </location>
</feature>
<dbReference type="PIRSF" id="PIRSF000390">
    <property type="entry name" value="PLP_StrS"/>
    <property type="match status" value="1"/>
</dbReference>
<name>A0A229UIC9_9BACL</name>
<protein>
    <submittedName>
        <fullName evidence="9">Aminotransferase DegT</fullName>
    </submittedName>
</protein>
<feature type="modified residue" description="N6-(pyridoxal phosphate)lysine" evidence="7">
    <location>
        <position position="220"/>
    </location>
</feature>
<evidence type="ECO:0000256" key="5">
    <source>
        <dbReference type="ARBA" id="ARBA00037999"/>
    </source>
</evidence>
<gene>
    <name evidence="9" type="ORF">CF651_27975</name>
</gene>
<dbReference type="Pfam" id="PF01041">
    <property type="entry name" value="DegT_DnrJ_EryC1"/>
    <property type="match status" value="1"/>
</dbReference>
<sequence length="394" mass="43820">MSQQLDSSKIIAAMQSVLPKNELLIPLHEPVFGGNEWAYVKDCLDTGWVSSKGRYVEWFENQMTAFTGAKYAVAVVNGTAALHISLIVSGVAANDEVLLPTLTFVATANAVRYCGAVPHFIDSEEQTLGLDTAKLEDYLGRVARLEADDCINKYTGRRIKALIAMHTFGHPVDLDPLLELCKRYKLELVEDAAEALGSFYKSRHVGNFGRMSAISFNGNKIMTTGGGGVILTNEAPLAQMAKHLTTTAKLPHPWEYNHDYVGYNYRMPNLNAAVGCAQLEQLPGFLQAKRALADRYKQSFSQINGVTFLSEPGYAQSNYWLNALVLDKPDRAVRDLLLKITNDIGFMTRPCWTLLHRLPIYHDCPAMDLSMAEKLEDRIMNLPSSANLYVKEHD</sequence>
<dbReference type="PANTHER" id="PTHR30244:SF30">
    <property type="entry name" value="BLR5990 PROTEIN"/>
    <property type="match status" value="1"/>
</dbReference>
<evidence type="ECO:0000313" key="10">
    <source>
        <dbReference type="Proteomes" id="UP000215509"/>
    </source>
</evidence>
<dbReference type="SUPFAM" id="SSF53383">
    <property type="entry name" value="PLP-dependent transferases"/>
    <property type="match status" value="1"/>
</dbReference>
<keyword evidence="2 9" id="KW-0032">Aminotransferase</keyword>
<evidence type="ECO:0000256" key="6">
    <source>
        <dbReference type="PIRSR" id="PIRSR000390-1"/>
    </source>
</evidence>
<dbReference type="PANTHER" id="PTHR30244">
    <property type="entry name" value="TRANSAMINASE"/>
    <property type="match status" value="1"/>
</dbReference>
<dbReference type="InterPro" id="IPR000653">
    <property type="entry name" value="DegT/StrS_aminotransferase"/>
</dbReference>
<evidence type="ECO:0000256" key="8">
    <source>
        <dbReference type="RuleBase" id="RU004508"/>
    </source>
</evidence>
<dbReference type="EMBL" id="NMQW01000052">
    <property type="protein sequence ID" value="OXM83055.1"/>
    <property type="molecule type" value="Genomic_DNA"/>
</dbReference>
<dbReference type="OrthoDB" id="9810913at2"/>
<comment type="caution">
    <text evidence="9">The sequence shown here is derived from an EMBL/GenBank/DDBJ whole genome shotgun (WGS) entry which is preliminary data.</text>
</comment>
<dbReference type="InterPro" id="IPR026385">
    <property type="entry name" value="LegC-like"/>
</dbReference>
<keyword evidence="3 9" id="KW-0808">Transferase</keyword>
<dbReference type="GO" id="GO:0030170">
    <property type="term" value="F:pyridoxal phosphate binding"/>
    <property type="evidence" value="ECO:0007669"/>
    <property type="project" value="TreeGrafter"/>
</dbReference>
<dbReference type="GO" id="GO:0008483">
    <property type="term" value="F:transaminase activity"/>
    <property type="evidence" value="ECO:0007669"/>
    <property type="project" value="UniProtKB-KW"/>
</dbReference>
<dbReference type="Gene3D" id="3.90.1150.10">
    <property type="entry name" value="Aspartate Aminotransferase, domain 1"/>
    <property type="match status" value="1"/>
</dbReference>
<dbReference type="InterPro" id="IPR015422">
    <property type="entry name" value="PyrdxlP-dep_Trfase_small"/>
</dbReference>
<keyword evidence="10" id="KW-1185">Reference proteome</keyword>
<comment type="cofactor">
    <cofactor evidence="1">
        <name>pyridoxal 5'-phosphate</name>
        <dbReference type="ChEBI" id="CHEBI:597326"/>
    </cofactor>
</comment>
<dbReference type="InterPro" id="IPR015424">
    <property type="entry name" value="PyrdxlP-dep_Trfase"/>
</dbReference>
<dbReference type="GO" id="GO:0000271">
    <property type="term" value="P:polysaccharide biosynthetic process"/>
    <property type="evidence" value="ECO:0007669"/>
    <property type="project" value="TreeGrafter"/>
</dbReference>
<dbReference type="RefSeq" id="WP_094018152.1">
    <property type="nucleotide sequence ID" value="NZ_NMQW01000052.1"/>
</dbReference>
<dbReference type="Proteomes" id="UP000215509">
    <property type="component" value="Unassembled WGS sequence"/>
</dbReference>
<comment type="similarity">
    <text evidence="5 8">Belongs to the DegT/DnrJ/EryC1 family.</text>
</comment>
<dbReference type="AlphaFoldDB" id="A0A229UIC9"/>